<dbReference type="Proteomes" id="UP000019364">
    <property type="component" value="Unassembled WGS sequence"/>
</dbReference>
<dbReference type="eggNOG" id="COG5279">
    <property type="taxonomic scope" value="Bacteria"/>
</dbReference>
<dbReference type="OrthoDB" id="9788327at2"/>
<evidence type="ECO:0000313" key="3">
    <source>
        <dbReference type="EMBL" id="GAF10479.1"/>
    </source>
</evidence>
<organism evidence="3 4">
    <name type="scientific">Paenibacillus pini JCM 16418</name>
    <dbReference type="NCBI Taxonomy" id="1236976"/>
    <lineage>
        <taxon>Bacteria</taxon>
        <taxon>Bacillati</taxon>
        <taxon>Bacillota</taxon>
        <taxon>Bacilli</taxon>
        <taxon>Bacillales</taxon>
        <taxon>Paenibacillaceae</taxon>
        <taxon>Paenibacillus</taxon>
    </lineage>
</organism>
<dbReference type="RefSeq" id="WP_036652921.1">
    <property type="nucleotide sequence ID" value="NZ_BAVZ01000025.1"/>
</dbReference>
<keyword evidence="4" id="KW-1185">Reference proteome</keyword>
<reference evidence="3 4" key="1">
    <citation type="journal article" date="2014" name="Genome Announc.">
        <title>Draft Genome Sequence of Paenibacillus pini JCM 16418T, Isolated from the Rhizosphere of Pine Tree.</title>
        <authorList>
            <person name="Yuki M."/>
            <person name="Oshima K."/>
            <person name="Suda W."/>
            <person name="Oshida Y."/>
            <person name="Kitamura K."/>
            <person name="Iida Y."/>
            <person name="Hattori M."/>
            <person name="Ohkuma M."/>
        </authorList>
    </citation>
    <scope>NUCLEOTIDE SEQUENCE [LARGE SCALE GENOMIC DNA]</scope>
    <source>
        <strain evidence="3 4">JCM 16418</strain>
    </source>
</reference>
<dbReference type="SMART" id="SM00460">
    <property type="entry name" value="TGc"/>
    <property type="match status" value="1"/>
</dbReference>
<dbReference type="EMBL" id="BAVZ01000025">
    <property type="protein sequence ID" value="GAF10479.1"/>
    <property type="molecule type" value="Genomic_DNA"/>
</dbReference>
<dbReference type="PANTHER" id="PTHR46333:SF2">
    <property type="entry name" value="CYTOKINESIS PROTEIN 3"/>
    <property type="match status" value="1"/>
</dbReference>
<dbReference type="PANTHER" id="PTHR46333">
    <property type="entry name" value="CYTOKINESIS PROTEIN 3"/>
    <property type="match status" value="1"/>
</dbReference>
<feature type="chain" id="PRO_5004904899" evidence="1">
    <location>
        <begin position="20"/>
        <end position="377"/>
    </location>
</feature>
<dbReference type="Pfam" id="PF01841">
    <property type="entry name" value="Transglut_core"/>
    <property type="match status" value="1"/>
</dbReference>
<gene>
    <name evidence="3" type="ORF">JCM16418_4687</name>
</gene>
<protein>
    <submittedName>
        <fullName evidence="3">Transglutaminase</fullName>
    </submittedName>
</protein>
<sequence length="377" mass="42672">MKRNTFLKVLLIGGLVACAVPPTINWEKVYALTSSSSSVRSVEDIQKKLLNAMNKHQESVEFEYSGKTDSLKEQLKKALSKAMESDPYINYTIESYGYSYRGNSKTAQVTVQLSYRETAQQTAYVSTRAKQILKSIIKPGMNDHAKIKAIHDWVVLNLKYDVTLQKYTAYDGLSSGSTVCQGYSLLTYKLLKEAGITNKIVEGSATPSDTGVSQLHAWNLVLLDGEWYHLDTTWDDPAPDRPGEIGIGYYMRTDEQMRRDHQWTKSYPAASTLYRNTLTALANKSGSDQAMYTNLERQLEYQLFNKSEVVHTTAELRAKAKPVIKQKQHALLFRFAGTEKQLIDVLQDLYPLGVRSISYVHSPFEDTGDLKVYVTWK</sequence>
<dbReference type="AlphaFoldDB" id="W7Z7T9"/>
<feature type="domain" description="Transglutaminase-like" evidence="2">
    <location>
        <begin position="172"/>
        <end position="234"/>
    </location>
</feature>
<proteinExistence type="predicted"/>
<name>W7Z7T9_9BACL</name>
<dbReference type="STRING" id="1236976.JCM16418_4687"/>
<evidence type="ECO:0000313" key="4">
    <source>
        <dbReference type="Proteomes" id="UP000019364"/>
    </source>
</evidence>
<dbReference type="InterPro" id="IPR052557">
    <property type="entry name" value="CAP/Cytokinesis_protein"/>
</dbReference>
<evidence type="ECO:0000259" key="2">
    <source>
        <dbReference type="SMART" id="SM00460"/>
    </source>
</evidence>
<dbReference type="GO" id="GO:0005737">
    <property type="term" value="C:cytoplasm"/>
    <property type="evidence" value="ECO:0007669"/>
    <property type="project" value="TreeGrafter"/>
</dbReference>
<dbReference type="SUPFAM" id="SSF54001">
    <property type="entry name" value="Cysteine proteinases"/>
    <property type="match status" value="1"/>
</dbReference>
<evidence type="ECO:0000256" key="1">
    <source>
        <dbReference type="SAM" id="SignalP"/>
    </source>
</evidence>
<dbReference type="InterPro" id="IPR038765">
    <property type="entry name" value="Papain-like_cys_pep_sf"/>
</dbReference>
<keyword evidence="1" id="KW-0732">Signal</keyword>
<accession>W7Z7T9</accession>
<dbReference type="Gene3D" id="3.10.620.30">
    <property type="match status" value="1"/>
</dbReference>
<dbReference type="InterPro" id="IPR002931">
    <property type="entry name" value="Transglutaminase-like"/>
</dbReference>
<feature type="signal peptide" evidence="1">
    <location>
        <begin position="1"/>
        <end position="19"/>
    </location>
</feature>
<comment type="caution">
    <text evidence="3">The sequence shown here is derived from an EMBL/GenBank/DDBJ whole genome shotgun (WGS) entry which is preliminary data.</text>
</comment>